<feature type="transmembrane region" description="Helical" evidence="1">
    <location>
        <begin position="115"/>
        <end position="137"/>
    </location>
</feature>
<keyword evidence="1" id="KW-0812">Transmembrane</keyword>
<organism evidence="2 3">
    <name type="scientific">Apilactobacillus apinorum</name>
    <dbReference type="NCBI Taxonomy" id="1218495"/>
    <lineage>
        <taxon>Bacteria</taxon>
        <taxon>Bacillati</taxon>
        <taxon>Bacillota</taxon>
        <taxon>Bacilli</taxon>
        <taxon>Lactobacillales</taxon>
        <taxon>Lactobacillaceae</taxon>
        <taxon>Apilactobacillus</taxon>
    </lineage>
</organism>
<dbReference type="EMBL" id="BAABVV010000033">
    <property type="protein sequence ID" value="GAA6114341.1"/>
    <property type="molecule type" value="Genomic_DNA"/>
</dbReference>
<protein>
    <submittedName>
        <fullName evidence="2">DUF1700 domain-containing protein</fullName>
    </submittedName>
</protein>
<keyword evidence="1" id="KW-0472">Membrane</keyword>
<keyword evidence="1" id="KW-1133">Transmembrane helix</keyword>
<feature type="transmembrane region" description="Helical" evidence="1">
    <location>
        <begin position="83"/>
        <end position="108"/>
    </location>
</feature>
<comment type="caution">
    <text evidence="2">The sequence shown here is derived from an EMBL/GenBank/DDBJ whole genome shotgun (WGS) entry which is preliminary data.</text>
</comment>
<feature type="transmembrane region" description="Helical" evidence="1">
    <location>
        <begin position="143"/>
        <end position="168"/>
    </location>
</feature>
<sequence length="199" mass="22270">MQTYLEELKVYLNKLPQADIEDALSYYQEYLEDAGINTYPACIKELGTPVQLARRIRADIDVNDYKNGGISNEQSTWQYFSKIFIAMASVPVLLPLAGVLGAVVALLFAILVVTLLFTSCIIVLFIISFLGLMYWAITNLGLYFNLSIVAFGASLMLLGASMDLAYGLQKLTVNFTKWIRQFSTWMYGKTINKMNGGNK</sequence>
<proteinExistence type="predicted"/>
<dbReference type="Pfam" id="PF22564">
    <property type="entry name" value="HAAS"/>
    <property type="match status" value="1"/>
</dbReference>
<evidence type="ECO:0000313" key="2">
    <source>
        <dbReference type="EMBL" id="GAA6114341.1"/>
    </source>
</evidence>
<evidence type="ECO:0000313" key="3">
    <source>
        <dbReference type="Proteomes" id="UP001438112"/>
    </source>
</evidence>
<dbReference type="Proteomes" id="UP001438112">
    <property type="component" value="Unassembled WGS sequence"/>
</dbReference>
<evidence type="ECO:0000256" key="1">
    <source>
        <dbReference type="SAM" id="Phobius"/>
    </source>
</evidence>
<reference evidence="2 3" key="1">
    <citation type="submission" date="2024-03" db="EMBL/GenBank/DDBJ databases">
        <title>Inconsistent identification of Apilactobacillus kunkeei-related strains obtained by well-developed overall genome related indices.</title>
        <authorList>
            <person name="Maeno S."/>
            <person name="Endo A."/>
        </authorList>
    </citation>
    <scope>NUCLEOTIDE SEQUENCE [LARGE SCALE GENOMIC DNA]</scope>
    <source>
        <strain evidence="2 3">20H-10</strain>
    </source>
</reference>
<keyword evidence="3" id="KW-1185">Reference proteome</keyword>
<gene>
    <name evidence="2" type="ORF">AP20H10_07040</name>
</gene>
<accession>A0ABP9ZHR5</accession>
<name>A0ABP9ZHR5_9LACO</name>
<dbReference type="RefSeq" id="WP_353317815.1">
    <property type="nucleotide sequence ID" value="NZ_BAABVV010000033.1"/>
</dbReference>